<dbReference type="AlphaFoldDB" id="D1AHG1"/>
<evidence type="ECO:0000259" key="2">
    <source>
        <dbReference type="Pfam" id="PF00248"/>
    </source>
</evidence>
<dbReference type="PANTHER" id="PTHR43364">
    <property type="entry name" value="NADH-SPECIFIC METHYLGLYOXAL REDUCTASE-RELATED"/>
    <property type="match status" value="1"/>
</dbReference>
<keyword evidence="1" id="KW-0560">Oxidoreductase</keyword>
<dbReference type="InterPro" id="IPR050523">
    <property type="entry name" value="AKR_Detox_Biosynth"/>
</dbReference>
<dbReference type="Proteomes" id="UP000000845">
    <property type="component" value="Chromosome"/>
</dbReference>
<gene>
    <name evidence="3" type="ordered locus">Sterm_1330</name>
</gene>
<dbReference type="InterPro" id="IPR023210">
    <property type="entry name" value="NADP_OxRdtase_dom"/>
</dbReference>
<dbReference type="Pfam" id="PF00248">
    <property type="entry name" value="Aldo_ket_red"/>
    <property type="match status" value="1"/>
</dbReference>
<feature type="domain" description="NADP-dependent oxidoreductase" evidence="2">
    <location>
        <begin position="16"/>
        <end position="299"/>
    </location>
</feature>
<dbReference type="KEGG" id="str:Sterm_1330"/>
<dbReference type="SUPFAM" id="SSF51430">
    <property type="entry name" value="NAD(P)-linked oxidoreductase"/>
    <property type="match status" value="1"/>
</dbReference>
<dbReference type="PRINTS" id="PR00069">
    <property type="entry name" value="ALDKETRDTASE"/>
</dbReference>
<dbReference type="eggNOG" id="COG0667">
    <property type="taxonomic scope" value="Bacteria"/>
</dbReference>
<dbReference type="GO" id="GO:0016491">
    <property type="term" value="F:oxidoreductase activity"/>
    <property type="evidence" value="ECO:0007669"/>
    <property type="project" value="UniProtKB-KW"/>
</dbReference>
<dbReference type="InterPro" id="IPR020471">
    <property type="entry name" value="AKR"/>
</dbReference>
<evidence type="ECO:0000256" key="1">
    <source>
        <dbReference type="ARBA" id="ARBA00023002"/>
    </source>
</evidence>
<protein>
    <submittedName>
        <fullName evidence="3">Aldo/keto reductase</fullName>
    </submittedName>
</protein>
<proteinExistence type="predicted"/>
<dbReference type="Gene3D" id="3.20.20.100">
    <property type="entry name" value="NADP-dependent oxidoreductase domain"/>
    <property type="match status" value="1"/>
</dbReference>
<reference evidence="4" key="1">
    <citation type="submission" date="2009-09" db="EMBL/GenBank/DDBJ databases">
        <title>The complete chromosome of Sebaldella termitidis ATCC 33386.</title>
        <authorList>
            <consortium name="US DOE Joint Genome Institute (JGI-PGF)"/>
            <person name="Lucas S."/>
            <person name="Copeland A."/>
            <person name="Lapidus A."/>
            <person name="Glavina del Rio T."/>
            <person name="Dalin E."/>
            <person name="Tice H."/>
            <person name="Bruce D."/>
            <person name="Goodwin L."/>
            <person name="Pitluck S."/>
            <person name="Kyrpides N."/>
            <person name="Mavromatis K."/>
            <person name="Ivanova N."/>
            <person name="Mikhailova N."/>
            <person name="Sims D."/>
            <person name="Meincke L."/>
            <person name="Brettin T."/>
            <person name="Detter J.C."/>
            <person name="Han C."/>
            <person name="Larimer F."/>
            <person name="Land M."/>
            <person name="Hauser L."/>
            <person name="Markowitz V."/>
            <person name="Cheng J.F."/>
            <person name="Hugenholtz P."/>
            <person name="Woyke T."/>
            <person name="Wu D."/>
            <person name="Eisen J.A."/>
        </authorList>
    </citation>
    <scope>NUCLEOTIDE SEQUENCE [LARGE SCALE GENOMIC DNA]</scope>
    <source>
        <strain evidence="4">ATCC 33386 / NCTC 11300</strain>
    </source>
</reference>
<organism evidence="3 4">
    <name type="scientific">Sebaldella termitidis (strain ATCC 33386 / NCTC 11300)</name>
    <dbReference type="NCBI Taxonomy" id="526218"/>
    <lineage>
        <taxon>Bacteria</taxon>
        <taxon>Fusobacteriati</taxon>
        <taxon>Fusobacteriota</taxon>
        <taxon>Fusobacteriia</taxon>
        <taxon>Fusobacteriales</taxon>
        <taxon>Leptotrichiaceae</taxon>
        <taxon>Sebaldella</taxon>
    </lineage>
</organism>
<reference evidence="3 4" key="2">
    <citation type="journal article" date="2010" name="Stand. Genomic Sci.">
        <title>Complete genome sequence of Sebaldella termitidis type strain (NCTC 11300).</title>
        <authorList>
            <person name="Harmon-Smith M."/>
            <person name="Celia L."/>
            <person name="Chertkov O."/>
            <person name="Lapidus A."/>
            <person name="Copeland A."/>
            <person name="Glavina Del Rio T."/>
            <person name="Nolan M."/>
            <person name="Lucas S."/>
            <person name="Tice H."/>
            <person name="Cheng J.F."/>
            <person name="Han C."/>
            <person name="Detter J.C."/>
            <person name="Bruce D."/>
            <person name="Goodwin L."/>
            <person name="Pitluck S."/>
            <person name="Pati A."/>
            <person name="Liolios K."/>
            <person name="Ivanova N."/>
            <person name="Mavromatis K."/>
            <person name="Mikhailova N."/>
            <person name="Chen A."/>
            <person name="Palaniappan K."/>
            <person name="Land M."/>
            <person name="Hauser L."/>
            <person name="Chang Y.J."/>
            <person name="Jeffries C.D."/>
            <person name="Brettin T."/>
            <person name="Goker M."/>
            <person name="Beck B."/>
            <person name="Bristow J."/>
            <person name="Eisen J.A."/>
            <person name="Markowitz V."/>
            <person name="Hugenholtz P."/>
            <person name="Kyrpides N.C."/>
            <person name="Klenk H.P."/>
            <person name="Chen F."/>
        </authorList>
    </citation>
    <scope>NUCLEOTIDE SEQUENCE [LARGE SCALE GENOMIC DNA]</scope>
    <source>
        <strain evidence="4">ATCC 33386 / NCTC 11300</strain>
    </source>
</reference>
<sequence length="300" mass="34630">MRKIFLGKSNLKVSQLGLGCINFGSKTSESDSFELLDTYIENGGNFIDTANNYAVWAGGNGKQSEETLGKWISARKNRKDYILATKLGAYPKDINSRDFSNMQGLDSKTIKEEIEKSLNNLKTDYIDLLYLHVDDYKTPQEETMETLDEMIRKGFIREIGCSNFQTWRIESARNICEKNNYKFFSAVQQRYTYLQPVLDADFFPQVAADKSLGEYIEFYHDITMVSHTSLLKGQYLKDEITLKVYDTAENREKLQKLRAEEKNPVSWVLKYITEQFGGSVALFTTNSTKHLVENIKYFEE</sequence>
<dbReference type="EMBL" id="CP001739">
    <property type="protein sequence ID" value="ACZ08195.1"/>
    <property type="molecule type" value="Genomic_DNA"/>
</dbReference>
<dbReference type="HOGENOM" id="CLU_023205_2_0_0"/>
<dbReference type="RefSeq" id="WP_012860791.1">
    <property type="nucleotide sequence ID" value="NC_013517.1"/>
</dbReference>
<evidence type="ECO:0000313" key="4">
    <source>
        <dbReference type="Proteomes" id="UP000000845"/>
    </source>
</evidence>
<dbReference type="STRING" id="526218.Sterm_1330"/>
<keyword evidence="4" id="KW-1185">Reference proteome</keyword>
<name>D1AHG1_SEBTE</name>
<dbReference type="InterPro" id="IPR036812">
    <property type="entry name" value="NAD(P)_OxRdtase_dom_sf"/>
</dbReference>
<accession>D1AHG1</accession>
<dbReference type="PANTHER" id="PTHR43364:SF4">
    <property type="entry name" value="NAD(P)-LINKED OXIDOREDUCTASE SUPERFAMILY PROTEIN"/>
    <property type="match status" value="1"/>
</dbReference>
<evidence type="ECO:0000313" key="3">
    <source>
        <dbReference type="EMBL" id="ACZ08195.1"/>
    </source>
</evidence>